<dbReference type="InterPro" id="IPR018530">
    <property type="entry name" value="SiaC"/>
</dbReference>
<accession>A0A2D3WN03</accession>
<reference evidence="2 3" key="1">
    <citation type="journal article" date="2017" name="Front. Microbiol.">
        <title>Comparative Genomic Analysis of the Class Epsilonproteobacteria and Proposed Reclassification to Epsilonbacteraeota (phyl. nov.).</title>
        <authorList>
            <person name="Waite D.W."/>
            <person name="Vanwonterghem I."/>
            <person name="Rinke C."/>
            <person name="Parks D.H."/>
            <person name="Zhang Y."/>
            <person name="Takai K."/>
            <person name="Sievert S.M."/>
            <person name="Simon J."/>
            <person name="Campbell B.J."/>
            <person name="Hanson T.E."/>
            <person name="Woyke T."/>
            <person name="Klotz M.G."/>
            <person name="Hugenholtz P."/>
        </authorList>
    </citation>
    <scope>NUCLEOTIDE SEQUENCE [LARGE SCALE GENOMIC DNA]</scope>
    <source>
        <strain evidence="2">UBA12443</strain>
    </source>
</reference>
<evidence type="ECO:0000313" key="2">
    <source>
        <dbReference type="EMBL" id="DAB38549.1"/>
    </source>
</evidence>
<dbReference type="Pfam" id="PF09345">
    <property type="entry name" value="SiaC"/>
    <property type="match status" value="1"/>
</dbReference>
<organism evidence="2 3">
    <name type="scientific">Sulfuricurvum kujiense</name>
    <dbReference type="NCBI Taxonomy" id="148813"/>
    <lineage>
        <taxon>Bacteria</taxon>
        <taxon>Pseudomonadati</taxon>
        <taxon>Campylobacterota</taxon>
        <taxon>Epsilonproteobacteria</taxon>
        <taxon>Campylobacterales</taxon>
        <taxon>Sulfurimonadaceae</taxon>
        <taxon>Sulfuricurvum</taxon>
    </lineage>
</organism>
<proteinExistence type="predicted"/>
<dbReference type="AlphaFoldDB" id="A0A2D3WN03"/>
<gene>
    <name evidence="2" type="ORF">CFH83_05375</name>
</gene>
<evidence type="ECO:0000259" key="1">
    <source>
        <dbReference type="Pfam" id="PF09345"/>
    </source>
</evidence>
<dbReference type="RefSeq" id="WP_294895003.1">
    <property type="nucleotide sequence ID" value="NZ_DLUI01000074.1"/>
</dbReference>
<comment type="caution">
    <text evidence="2">The sequence shown here is derived from an EMBL/GenBank/DDBJ whole genome shotgun (WGS) entry which is preliminary data.</text>
</comment>
<feature type="domain" description="SiaC family regulatory phosphoprotein" evidence="1">
    <location>
        <begin position="7"/>
        <end position="125"/>
    </location>
</feature>
<dbReference type="EMBL" id="DLUI01000074">
    <property type="protein sequence ID" value="DAB38549.1"/>
    <property type="molecule type" value="Genomic_DNA"/>
</dbReference>
<dbReference type="Proteomes" id="UP000228859">
    <property type="component" value="Unassembled WGS sequence"/>
</dbReference>
<evidence type="ECO:0000313" key="3">
    <source>
        <dbReference type="Proteomes" id="UP000228859"/>
    </source>
</evidence>
<name>A0A2D3WN03_9BACT</name>
<sequence>MEKIIREATERTPSVIFDFENGIFSFKGESYPEDASAFFGPLHKAMDAFLDGPFEKTIVFDVEFEYFNSSSAKVLMNLFQLLEDAAENKSKTTVINWHYNEDDDTMQEFGEDFASDMEHATFNLCVVN</sequence>
<protein>
    <submittedName>
        <fullName evidence="2">Fe-S oxidoreductase</fullName>
    </submittedName>
</protein>